<comment type="caution">
    <text evidence="3">The sequence shown here is derived from an EMBL/GenBank/DDBJ whole genome shotgun (WGS) entry which is preliminary data.</text>
</comment>
<dbReference type="SUPFAM" id="SSF117892">
    <property type="entry name" value="Band 7/SPFH domain"/>
    <property type="match status" value="2"/>
</dbReference>
<evidence type="ECO:0000313" key="4">
    <source>
        <dbReference type="Proteomes" id="UP001174909"/>
    </source>
</evidence>
<dbReference type="Proteomes" id="UP001174909">
    <property type="component" value="Unassembled WGS sequence"/>
</dbReference>
<accession>A0AA35WJC4</accession>
<dbReference type="PANTHER" id="PTHR42911:SF1">
    <property type="entry name" value="MODULATOR OF FTSH PROTEASE HFLC"/>
    <property type="match status" value="1"/>
</dbReference>
<organism evidence="3 4">
    <name type="scientific">Geodia barretti</name>
    <name type="common">Barrett's horny sponge</name>
    <dbReference type="NCBI Taxonomy" id="519541"/>
    <lineage>
        <taxon>Eukaryota</taxon>
        <taxon>Metazoa</taxon>
        <taxon>Porifera</taxon>
        <taxon>Demospongiae</taxon>
        <taxon>Heteroscleromorpha</taxon>
        <taxon>Tetractinellida</taxon>
        <taxon>Astrophorina</taxon>
        <taxon>Geodiidae</taxon>
        <taxon>Geodia</taxon>
    </lineage>
</organism>
<dbReference type="Gene3D" id="3.30.479.30">
    <property type="entry name" value="Band 7 domain"/>
    <property type="match status" value="2"/>
</dbReference>
<dbReference type="InterPro" id="IPR001107">
    <property type="entry name" value="Band_7"/>
</dbReference>
<dbReference type="InterPro" id="IPR036013">
    <property type="entry name" value="Band_7/SPFH_dom_sf"/>
</dbReference>
<dbReference type="PANTHER" id="PTHR42911">
    <property type="entry name" value="MODULATOR OF FTSH PROTEASE HFLC"/>
    <property type="match status" value="1"/>
</dbReference>
<evidence type="ECO:0000256" key="1">
    <source>
        <dbReference type="ARBA" id="ARBA00006971"/>
    </source>
</evidence>
<dbReference type="AlphaFoldDB" id="A0AA35WJC4"/>
<name>A0AA35WJC4_GEOBA</name>
<dbReference type="InterPro" id="IPR010201">
    <property type="entry name" value="HflK"/>
</dbReference>
<sequence>MITGTFEHRQQSMVPSSTMIANLERYLFRVDDPGEVVRSIERGNPEGRTLKDATEAALRQVVGQRSIDDTLVLNREVVEERTRELLQQILDQYDTGIQVNTVALQTVRPPDQVRAAFDDVVNARVDKESRINDAKAFEQDRIPRAEGDAAQVVQAAEAFKAERIARATGEVNRFRSVLREYLSAPDVTRQRLYLEAMEGILPGIKKFILSEESQGSLLQFLPLTDNEVAGFGVAYTVDETEYVVITRFGEVQRGIASPGLKFKSPVESVVRFDKRLLRIDVPVQSMPDRDSQFLEIDAYVRYRIRDPKVFLENLRDEFTAGQRIGSLAISAIRDEVGVRDRRDIIGGDPITQRWHYHRVPQAN</sequence>
<reference evidence="3" key="1">
    <citation type="submission" date="2023-03" db="EMBL/GenBank/DDBJ databases">
        <authorList>
            <person name="Steffen K."/>
            <person name="Cardenas P."/>
        </authorList>
    </citation>
    <scope>NUCLEOTIDE SEQUENCE</scope>
</reference>
<dbReference type="NCBIfam" id="TIGR01933">
    <property type="entry name" value="hflK"/>
    <property type="match status" value="1"/>
</dbReference>
<evidence type="ECO:0000313" key="3">
    <source>
        <dbReference type="EMBL" id="CAI8016540.1"/>
    </source>
</evidence>
<comment type="similarity">
    <text evidence="1">Belongs to the band 7/mec-2 family. HflK subfamily.</text>
</comment>
<dbReference type="GO" id="GO:0016020">
    <property type="term" value="C:membrane"/>
    <property type="evidence" value="ECO:0007669"/>
    <property type="project" value="InterPro"/>
</dbReference>
<evidence type="ECO:0000259" key="2">
    <source>
        <dbReference type="SMART" id="SM00244"/>
    </source>
</evidence>
<dbReference type="SMART" id="SM00244">
    <property type="entry name" value="PHB"/>
    <property type="match status" value="1"/>
</dbReference>
<keyword evidence="4" id="KW-1185">Reference proteome</keyword>
<dbReference type="CDD" id="cd03404">
    <property type="entry name" value="SPFH_HflK"/>
    <property type="match status" value="1"/>
</dbReference>
<dbReference type="EMBL" id="CASHTH010001537">
    <property type="protein sequence ID" value="CAI8016540.1"/>
    <property type="molecule type" value="Genomic_DNA"/>
</dbReference>
<proteinExistence type="inferred from homology"/>
<feature type="domain" description="Band 7" evidence="2">
    <location>
        <begin position="232"/>
        <end position="363"/>
    </location>
</feature>
<gene>
    <name evidence="3" type="ORF">GBAR_LOCUS10136</name>
</gene>
<dbReference type="Pfam" id="PF01145">
    <property type="entry name" value="Band_7"/>
    <property type="match status" value="2"/>
</dbReference>
<protein>
    <submittedName>
        <fullName evidence="3">Protein HflK</fullName>
    </submittedName>
</protein>